<dbReference type="GO" id="GO:0005524">
    <property type="term" value="F:ATP binding"/>
    <property type="evidence" value="ECO:0007669"/>
    <property type="project" value="InterPro"/>
</dbReference>
<dbReference type="SUPFAM" id="SSF48334">
    <property type="entry name" value="DNA repair protein MutS, domain III"/>
    <property type="match status" value="1"/>
</dbReference>
<dbReference type="Proteomes" id="UP000283509">
    <property type="component" value="Unassembled WGS sequence"/>
</dbReference>
<protein>
    <submittedName>
        <fullName evidence="2">Putative mutS protein-like 5-like</fullName>
    </submittedName>
</protein>
<dbReference type="GO" id="GO:0006298">
    <property type="term" value="P:mismatch repair"/>
    <property type="evidence" value="ECO:0007669"/>
    <property type="project" value="InterPro"/>
</dbReference>
<dbReference type="Gene3D" id="1.10.1420.10">
    <property type="match status" value="1"/>
</dbReference>
<proteinExistence type="predicted"/>
<evidence type="ECO:0000313" key="2">
    <source>
        <dbReference type="EMBL" id="ROT81974.1"/>
    </source>
</evidence>
<evidence type="ECO:0000313" key="3">
    <source>
        <dbReference type="Proteomes" id="UP000283509"/>
    </source>
</evidence>
<organism evidence="2 3">
    <name type="scientific">Penaeus vannamei</name>
    <name type="common">Whiteleg shrimp</name>
    <name type="synonym">Litopenaeus vannamei</name>
    <dbReference type="NCBI Taxonomy" id="6689"/>
    <lineage>
        <taxon>Eukaryota</taxon>
        <taxon>Metazoa</taxon>
        <taxon>Ecdysozoa</taxon>
        <taxon>Arthropoda</taxon>
        <taxon>Crustacea</taxon>
        <taxon>Multicrustacea</taxon>
        <taxon>Malacostraca</taxon>
        <taxon>Eumalacostraca</taxon>
        <taxon>Eucarida</taxon>
        <taxon>Decapoda</taxon>
        <taxon>Dendrobranchiata</taxon>
        <taxon>Penaeoidea</taxon>
        <taxon>Penaeidae</taxon>
        <taxon>Penaeus</taxon>
    </lineage>
</organism>
<dbReference type="AlphaFoldDB" id="A0A423TZW3"/>
<comment type="caution">
    <text evidence="2">The sequence shown here is derived from an EMBL/GenBank/DDBJ whole genome shotgun (WGS) entry which is preliminary data.</text>
</comment>
<name>A0A423TZW3_PENVA</name>
<keyword evidence="3" id="KW-1185">Reference proteome</keyword>
<dbReference type="InterPro" id="IPR007696">
    <property type="entry name" value="DNA_mismatch_repair_MutS_core"/>
</dbReference>
<evidence type="ECO:0000259" key="1">
    <source>
        <dbReference type="Pfam" id="PF05192"/>
    </source>
</evidence>
<dbReference type="OrthoDB" id="6374462at2759"/>
<dbReference type="EMBL" id="QCYY01000900">
    <property type="protein sequence ID" value="ROT81974.1"/>
    <property type="molecule type" value="Genomic_DNA"/>
</dbReference>
<feature type="domain" description="DNA mismatch repair protein MutS core" evidence="1">
    <location>
        <begin position="48"/>
        <end position="179"/>
    </location>
</feature>
<dbReference type="STRING" id="6689.A0A423TZW3"/>
<dbReference type="GO" id="GO:0030983">
    <property type="term" value="F:mismatched DNA binding"/>
    <property type="evidence" value="ECO:0007669"/>
    <property type="project" value="InterPro"/>
</dbReference>
<gene>
    <name evidence="2" type="ORF">C7M84_024860</name>
</gene>
<accession>A0A423TZW3</accession>
<sequence>MTRALGALLRFLDKHGAELLDGTTLLGGTPILGVQYYCMDELAQLDDATVAALQLFSEDQHPSAFKSGKTSSSKEGLSIYALLSRTASPMAAHTLRRVLLRPVLDAEVLEARYAAVEWGVDTANMETLRHLHACLKSIRNVPHTMNRLQRGQLNVRDWRTLYKSLFNAILVGEICQAQDQDIPIFKEHTPHHTPSSFSIPLLHLLLPLPPPPNSTFLSPQLPS</sequence>
<reference evidence="2 3" key="1">
    <citation type="submission" date="2018-04" db="EMBL/GenBank/DDBJ databases">
        <authorList>
            <person name="Zhang X."/>
            <person name="Yuan J."/>
            <person name="Li F."/>
            <person name="Xiang J."/>
        </authorList>
    </citation>
    <scope>NUCLEOTIDE SEQUENCE [LARGE SCALE GENOMIC DNA]</scope>
    <source>
        <tissue evidence="2">Muscle</tissue>
    </source>
</reference>
<dbReference type="Pfam" id="PF05192">
    <property type="entry name" value="MutS_III"/>
    <property type="match status" value="1"/>
</dbReference>
<dbReference type="InterPro" id="IPR036187">
    <property type="entry name" value="DNA_mismatch_repair_MutS_sf"/>
</dbReference>
<reference evidence="2 3" key="2">
    <citation type="submission" date="2019-01" db="EMBL/GenBank/DDBJ databases">
        <title>The decoding of complex shrimp genome reveals the adaptation for benthos swimmer, frequently molting mechanism and breeding impact on genome.</title>
        <authorList>
            <person name="Sun Y."/>
            <person name="Gao Y."/>
            <person name="Yu Y."/>
        </authorList>
    </citation>
    <scope>NUCLEOTIDE SEQUENCE [LARGE SCALE GENOMIC DNA]</scope>
    <source>
        <tissue evidence="2">Muscle</tissue>
    </source>
</reference>